<dbReference type="EMBL" id="LK023386">
    <property type="protein sequence ID" value="CDS14143.1"/>
    <property type="molecule type" value="Genomic_DNA"/>
</dbReference>
<evidence type="ECO:0000259" key="10">
    <source>
        <dbReference type="Pfam" id="PF01490"/>
    </source>
</evidence>
<evidence type="ECO:0000313" key="11">
    <source>
        <dbReference type="EMBL" id="CDS14143.1"/>
    </source>
</evidence>
<feature type="transmembrane region" description="Helical" evidence="9">
    <location>
        <begin position="495"/>
        <end position="515"/>
    </location>
</feature>
<evidence type="ECO:0000256" key="2">
    <source>
        <dbReference type="ARBA" id="ARBA00008066"/>
    </source>
</evidence>
<name>A0A077X4C9_9FUNG</name>
<feature type="transmembrane region" description="Helical" evidence="9">
    <location>
        <begin position="295"/>
        <end position="314"/>
    </location>
</feature>
<evidence type="ECO:0000256" key="6">
    <source>
        <dbReference type="ARBA" id="ARBA00022989"/>
    </source>
</evidence>
<dbReference type="OrthoDB" id="655540at2759"/>
<feature type="region of interest" description="Disordered" evidence="8">
    <location>
        <begin position="1"/>
        <end position="50"/>
    </location>
</feature>
<keyword evidence="6 9" id="KW-1133">Transmembrane helix</keyword>
<feature type="transmembrane region" description="Helical" evidence="9">
    <location>
        <begin position="265"/>
        <end position="283"/>
    </location>
</feature>
<evidence type="ECO:0000256" key="7">
    <source>
        <dbReference type="ARBA" id="ARBA00023136"/>
    </source>
</evidence>
<feature type="transmembrane region" description="Helical" evidence="9">
    <location>
        <begin position="369"/>
        <end position="388"/>
    </location>
</feature>
<feature type="transmembrane region" description="Helical" evidence="9">
    <location>
        <begin position="212"/>
        <end position="233"/>
    </location>
</feature>
<dbReference type="InterPro" id="IPR013057">
    <property type="entry name" value="AA_transpt_TM"/>
</dbReference>
<dbReference type="GO" id="GO:0005774">
    <property type="term" value="C:vacuolar membrane"/>
    <property type="evidence" value="ECO:0007669"/>
    <property type="project" value="TreeGrafter"/>
</dbReference>
<proteinExistence type="inferred from homology"/>
<keyword evidence="5" id="KW-0029">Amino-acid transport</keyword>
<reference evidence="11" key="1">
    <citation type="journal article" date="2014" name="Genome Announc.">
        <title>De novo whole-genome sequence and genome annotation of Lichtheimia ramosa.</title>
        <authorList>
            <person name="Linde J."/>
            <person name="Schwartze V."/>
            <person name="Binder U."/>
            <person name="Lass-Florl C."/>
            <person name="Voigt K."/>
            <person name="Horn F."/>
        </authorList>
    </citation>
    <scope>NUCLEOTIDE SEQUENCE</scope>
    <source>
        <strain evidence="11">JMRC FSU:6197</strain>
    </source>
</reference>
<protein>
    <recommendedName>
        <fullName evidence="10">Amino acid transporter transmembrane domain-containing protein</fullName>
    </recommendedName>
</protein>
<keyword evidence="3" id="KW-0813">Transport</keyword>
<gene>
    <name evidence="11" type="ORF">LRAMOSA06313</name>
</gene>
<comment type="similarity">
    <text evidence="2">Belongs to the amino acid/polyamine transporter 2 family.</text>
</comment>
<feature type="compositionally biased region" description="Basic and acidic residues" evidence="8">
    <location>
        <begin position="1"/>
        <end position="14"/>
    </location>
</feature>
<feature type="transmembrane region" description="Helical" evidence="9">
    <location>
        <begin position="443"/>
        <end position="463"/>
    </location>
</feature>
<dbReference type="GO" id="GO:0015179">
    <property type="term" value="F:L-amino acid transmembrane transporter activity"/>
    <property type="evidence" value="ECO:0007669"/>
    <property type="project" value="TreeGrafter"/>
</dbReference>
<feature type="compositionally biased region" description="Low complexity" evidence="8">
    <location>
        <begin position="38"/>
        <end position="50"/>
    </location>
</feature>
<dbReference type="PANTHER" id="PTHR22950">
    <property type="entry name" value="AMINO ACID TRANSPORTER"/>
    <property type="match status" value="1"/>
</dbReference>
<feature type="transmembrane region" description="Helical" evidence="9">
    <location>
        <begin position="521"/>
        <end position="539"/>
    </location>
</feature>
<evidence type="ECO:0000256" key="3">
    <source>
        <dbReference type="ARBA" id="ARBA00022448"/>
    </source>
</evidence>
<keyword evidence="7 9" id="KW-0472">Membrane</keyword>
<dbReference type="Pfam" id="PF01490">
    <property type="entry name" value="Aa_trans"/>
    <property type="match status" value="1"/>
</dbReference>
<evidence type="ECO:0000256" key="1">
    <source>
        <dbReference type="ARBA" id="ARBA00004141"/>
    </source>
</evidence>
<accession>A0A077X4C9</accession>
<evidence type="ECO:0000256" key="5">
    <source>
        <dbReference type="ARBA" id="ARBA00022970"/>
    </source>
</evidence>
<feature type="transmembrane region" description="Helical" evidence="9">
    <location>
        <begin position="400"/>
        <end position="423"/>
    </location>
</feature>
<sequence>MDIPGHKRSEDDARSLLQGDDASQHYGATTIDDAQIASSSSPRVVPTSRSFSEHIEGLVGSYTRTSLAYMTENLPISPSAQPSPAADKLALPDEEQANYYHPPQGDQSSVLSNQHLYAYDDHRRPSYYDSAHLGPQLQSTGGDDRSSLLSFHDSTYSYIEPTYTNTSKDMDSTTIADHHQHVAKSTFLQAVFNSTNVLMGVGILALPLGFKLAGWVIGILVFIFCFGVTNYTAKILAKCLDGHPGAQTYGDVGYAAFGTRGRMSVSAIFVTELVAVSIALVIFLSDTISSLFPSLPRIIVSLISFLILTPMLFVPVRHLSYASLLGVLIAVSILFILLYDGFSKPDAPGSLIESAETEIFPSNWRVMPLSFGLIMAGFAGHSIFPTLYRDMENPKQYTSVVNWCYVATAIVYFFVAACGYRMFGVDTLEEITQNIVTIPEYNRVLNLAVLWLLALNPVSKYGLSLNPVNMTFQLALLRHPKIDAWYKENPRYGRMLLGIGTLILSATIVLMAYLVPGFDNVMGLLGAFFAFVISAIFPLMCHRKLYQSSTPRWQKILDYILIFISIVMAIAGTWASITK</sequence>
<feature type="domain" description="Amino acid transporter transmembrane" evidence="10">
    <location>
        <begin position="184"/>
        <end position="577"/>
    </location>
</feature>
<evidence type="ECO:0000256" key="9">
    <source>
        <dbReference type="SAM" id="Phobius"/>
    </source>
</evidence>
<comment type="subcellular location">
    <subcellularLocation>
        <location evidence="1">Membrane</location>
        <topology evidence="1">Multi-pass membrane protein</topology>
    </subcellularLocation>
</comment>
<feature type="transmembrane region" description="Helical" evidence="9">
    <location>
        <begin position="559"/>
        <end position="577"/>
    </location>
</feature>
<organism evidence="11">
    <name type="scientific">Lichtheimia ramosa</name>
    <dbReference type="NCBI Taxonomy" id="688394"/>
    <lineage>
        <taxon>Eukaryota</taxon>
        <taxon>Fungi</taxon>
        <taxon>Fungi incertae sedis</taxon>
        <taxon>Mucoromycota</taxon>
        <taxon>Mucoromycotina</taxon>
        <taxon>Mucoromycetes</taxon>
        <taxon>Mucorales</taxon>
        <taxon>Lichtheimiaceae</taxon>
        <taxon>Lichtheimia</taxon>
    </lineage>
</organism>
<dbReference type="PANTHER" id="PTHR22950:SF692">
    <property type="entry name" value="TRANSMEMBRANE AMINO ACID TRANSPORTER FAMILY PROTEIN"/>
    <property type="match status" value="1"/>
</dbReference>
<evidence type="ECO:0000256" key="8">
    <source>
        <dbReference type="SAM" id="MobiDB-lite"/>
    </source>
</evidence>
<evidence type="ECO:0000256" key="4">
    <source>
        <dbReference type="ARBA" id="ARBA00022692"/>
    </source>
</evidence>
<feature type="transmembrane region" description="Helical" evidence="9">
    <location>
        <begin position="321"/>
        <end position="339"/>
    </location>
</feature>
<dbReference type="AlphaFoldDB" id="A0A077X4C9"/>
<keyword evidence="4 9" id="KW-0812">Transmembrane</keyword>